<dbReference type="FunCoup" id="G0VIA6">
    <property type="interactions" value="74"/>
</dbReference>
<dbReference type="GeneID" id="96904806"/>
<organism evidence="4 5">
    <name type="scientific">Naumovozyma castellii</name>
    <name type="common">Yeast</name>
    <name type="synonym">Saccharomyces castellii</name>
    <dbReference type="NCBI Taxonomy" id="27288"/>
    <lineage>
        <taxon>Eukaryota</taxon>
        <taxon>Fungi</taxon>
        <taxon>Dikarya</taxon>
        <taxon>Ascomycota</taxon>
        <taxon>Saccharomycotina</taxon>
        <taxon>Saccharomycetes</taxon>
        <taxon>Saccharomycetales</taxon>
        <taxon>Saccharomycetaceae</taxon>
        <taxon>Naumovozyma</taxon>
    </lineage>
</organism>
<dbReference type="STRING" id="1064592.G0VIA6"/>
<feature type="transmembrane region" description="Helical" evidence="2">
    <location>
        <begin position="142"/>
        <end position="162"/>
    </location>
</feature>
<reference evidence="4 5" key="1">
    <citation type="journal article" date="2011" name="Proc. Natl. Acad. Sci. U.S.A.">
        <title>Evolutionary erosion of yeast sex chromosomes by mating-type switching accidents.</title>
        <authorList>
            <person name="Gordon J.L."/>
            <person name="Armisen D."/>
            <person name="Proux-Wera E."/>
            <person name="Oheigeartaigh S.S."/>
            <person name="Byrne K.P."/>
            <person name="Wolfe K.H."/>
        </authorList>
    </citation>
    <scope>NUCLEOTIDE SEQUENCE [LARGE SCALE GENOMIC DNA]</scope>
    <source>
        <strain evidence="5">ATCC 76901 / BCRC 22586 / CBS 4309 / NBRC 1992 / NRRL Y-12630</strain>
    </source>
</reference>
<feature type="transmembrane region" description="Helical" evidence="2">
    <location>
        <begin position="174"/>
        <end position="194"/>
    </location>
</feature>
<dbReference type="HOGENOM" id="CLU_028296_0_0_1"/>
<feature type="transmembrane region" description="Helical" evidence="2">
    <location>
        <begin position="206"/>
        <end position="225"/>
    </location>
</feature>
<protein>
    <recommendedName>
        <fullName evidence="3">AB hydrolase-1 domain-containing protein</fullName>
    </recommendedName>
</protein>
<keyword evidence="2" id="KW-0472">Membrane</keyword>
<reference key="2">
    <citation type="submission" date="2011-08" db="EMBL/GenBank/DDBJ databases">
        <title>Genome sequence of Naumovozyma castellii.</title>
        <authorList>
            <person name="Gordon J.L."/>
            <person name="Armisen D."/>
            <person name="Proux-Wera E."/>
            <person name="OhEigeartaigh S.S."/>
            <person name="Byrne K.P."/>
            <person name="Wolfe K.H."/>
        </authorList>
    </citation>
    <scope>NUCLEOTIDE SEQUENCE</scope>
    <source>
        <strain>Type strain:CBS 4309</strain>
    </source>
</reference>
<dbReference type="OMA" id="WGKWQRE"/>
<sequence length="593" mass="68540">MSGSITNEASNLAIQEPHDDQEVTSETAPLLPNDTAIPGSANTVDNNNNDAAITTANPKQSHRNFGSHSKSSPNEDEQQDQEDREASIPTERYKLHRSYRLFIHNSRWILNILILLTSIWLVMILISDFFFNIRFNNRLTGFKGMILLFISLITNCCNFWFNDLGLYSPSDYKLNIILALLTIFNLLLLYSIHFTRSRISFTDNAIYIWTSLSFLVGALLDWSILNYNNSLTIQPYDESKHTIKEWIFIATRNLIKILLLAQLFFLTTTNLLSTFDLHHAQPPSTEFHWTDKNKVSQLHIECHGDVSGDSSTPLIIYEHGGYDTGYESADWIKELYHLNKISRYCIYERPGYGFSDSMSSPVSISLVVDQLQYVLREELKVTGPLVGVGFGFGGLVSRVFCSQNLDLCQGLLLVDSWHEELLLKDYWRKLLPPSRDDKDGDQDRKKVWLGYDEIGSSNEFPLWWKGIWNSFGWNLQMSWLLKHHGSRDRIMGREMKYQEKFLRMKFLESVTSSILSYKEVVKSNDNLKNIKTSVVSSKEMIKRSVQWGDWQRTLTKISQNTKEWTIVEGDHNIYKFGVGKDQLQYVLLRLLED</sequence>
<feature type="compositionally biased region" description="Low complexity" evidence="1">
    <location>
        <begin position="41"/>
        <end position="57"/>
    </location>
</feature>
<gene>
    <name evidence="4" type="primary">NCAS0G02540</name>
    <name evidence="4" type="ordered locus">NCAS_0G02540</name>
</gene>
<proteinExistence type="predicted"/>
<feature type="compositionally biased region" description="Acidic residues" evidence="1">
    <location>
        <begin position="74"/>
        <end position="83"/>
    </location>
</feature>
<dbReference type="InParanoid" id="G0VIA6"/>
<dbReference type="InterPro" id="IPR052370">
    <property type="entry name" value="Meta-cleavage_hydrolase"/>
</dbReference>
<dbReference type="Proteomes" id="UP000001640">
    <property type="component" value="Chromosome 7"/>
</dbReference>
<dbReference type="OrthoDB" id="164921at2759"/>
<name>G0VIA6_NAUCA</name>
<dbReference type="InterPro" id="IPR000073">
    <property type="entry name" value="AB_hydrolase_1"/>
</dbReference>
<dbReference type="InterPro" id="IPR029058">
    <property type="entry name" value="AB_hydrolase_fold"/>
</dbReference>
<feature type="transmembrane region" description="Helical" evidence="2">
    <location>
        <begin position="108"/>
        <end position="130"/>
    </location>
</feature>
<dbReference type="GO" id="GO:0005783">
    <property type="term" value="C:endoplasmic reticulum"/>
    <property type="evidence" value="ECO:0007669"/>
    <property type="project" value="TreeGrafter"/>
</dbReference>
<keyword evidence="2" id="KW-0812">Transmembrane</keyword>
<keyword evidence="5" id="KW-1185">Reference proteome</keyword>
<dbReference type="RefSeq" id="XP_003677493.1">
    <property type="nucleotide sequence ID" value="XM_003677445.1"/>
</dbReference>
<dbReference type="Pfam" id="PF00561">
    <property type="entry name" value="Abhydrolase_1"/>
    <property type="match status" value="1"/>
</dbReference>
<evidence type="ECO:0000256" key="2">
    <source>
        <dbReference type="SAM" id="Phobius"/>
    </source>
</evidence>
<dbReference type="Gene3D" id="3.40.50.1820">
    <property type="entry name" value="alpha/beta hydrolase"/>
    <property type="match status" value="1"/>
</dbReference>
<dbReference type="eggNOG" id="ENOG502QQW9">
    <property type="taxonomic scope" value="Eukaryota"/>
</dbReference>
<dbReference type="AlphaFoldDB" id="G0VIA6"/>
<feature type="compositionally biased region" description="Polar residues" evidence="1">
    <location>
        <begin position="63"/>
        <end position="72"/>
    </location>
</feature>
<evidence type="ECO:0000256" key="1">
    <source>
        <dbReference type="SAM" id="MobiDB-lite"/>
    </source>
</evidence>
<evidence type="ECO:0000313" key="4">
    <source>
        <dbReference type="EMBL" id="CCC71141.1"/>
    </source>
</evidence>
<dbReference type="EMBL" id="HE576758">
    <property type="protein sequence ID" value="CCC71141.1"/>
    <property type="molecule type" value="Genomic_DNA"/>
</dbReference>
<feature type="transmembrane region" description="Helical" evidence="2">
    <location>
        <begin position="246"/>
        <end position="266"/>
    </location>
</feature>
<dbReference type="InterPro" id="IPR019431">
    <property type="entry name" value="DUF2417"/>
</dbReference>
<evidence type="ECO:0000259" key="3">
    <source>
        <dbReference type="Pfam" id="PF00561"/>
    </source>
</evidence>
<evidence type="ECO:0000313" key="5">
    <source>
        <dbReference type="Proteomes" id="UP000001640"/>
    </source>
</evidence>
<dbReference type="SUPFAM" id="SSF53474">
    <property type="entry name" value="alpha/beta-Hydrolases"/>
    <property type="match status" value="1"/>
</dbReference>
<accession>G0VIA6</accession>
<feature type="compositionally biased region" description="Polar residues" evidence="1">
    <location>
        <begin position="1"/>
        <end position="13"/>
    </location>
</feature>
<dbReference type="PANTHER" id="PTHR43139:SF52">
    <property type="entry name" value="SI:DKEY-122A22.2"/>
    <property type="match status" value="1"/>
</dbReference>
<feature type="region of interest" description="Disordered" evidence="1">
    <location>
        <begin position="1"/>
        <end position="88"/>
    </location>
</feature>
<keyword evidence="2" id="KW-1133">Transmembrane helix</keyword>
<dbReference type="KEGG" id="ncs:NCAS_0G02540"/>
<dbReference type="PANTHER" id="PTHR43139">
    <property type="entry name" value="SI:DKEY-122A22.2"/>
    <property type="match status" value="1"/>
</dbReference>
<dbReference type="Pfam" id="PF10329">
    <property type="entry name" value="DUF2417"/>
    <property type="match status" value="1"/>
</dbReference>
<feature type="domain" description="AB hydrolase-1" evidence="3">
    <location>
        <begin position="313"/>
        <end position="574"/>
    </location>
</feature>